<dbReference type="InterPro" id="IPR011335">
    <property type="entry name" value="Restrct_endonuc-II-like"/>
</dbReference>
<dbReference type="HAMAP" id="MF_01451">
    <property type="entry name" value="AddA"/>
    <property type="match status" value="1"/>
</dbReference>
<dbReference type="InterPro" id="IPR014016">
    <property type="entry name" value="UvrD-like_ATP-bd"/>
</dbReference>
<dbReference type="InterPro" id="IPR011604">
    <property type="entry name" value="PDDEXK-like_dom_sf"/>
</dbReference>
<keyword evidence="18" id="KW-1185">Reference proteome</keyword>
<dbReference type="GO" id="GO:0008408">
    <property type="term" value="F:3'-5' exonuclease activity"/>
    <property type="evidence" value="ECO:0007669"/>
    <property type="project" value="UniProtKB-UniRule"/>
</dbReference>
<feature type="binding site" evidence="14">
    <location>
        <begin position="23"/>
        <end position="30"/>
    </location>
    <ligand>
        <name>ATP</name>
        <dbReference type="ChEBI" id="CHEBI:30616"/>
    </ligand>
</feature>
<evidence type="ECO:0000256" key="2">
    <source>
        <dbReference type="ARBA" id="ARBA00022741"/>
    </source>
</evidence>
<dbReference type="InterPro" id="IPR014152">
    <property type="entry name" value="AddA"/>
</dbReference>
<dbReference type="PANTHER" id="PTHR11070">
    <property type="entry name" value="UVRD / RECB / PCRA DNA HELICASE FAMILY MEMBER"/>
    <property type="match status" value="1"/>
</dbReference>
<evidence type="ECO:0000259" key="16">
    <source>
        <dbReference type="PROSITE" id="PS51217"/>
    </source>
</evidence>
<evidence type="ECO:0000259" key="15">
    <source>
        <dbReference type="PROSITE" id="PS51198"/>
    </source>
</evidence>
<dbReference type="AlphaFoldDB" id="A0A0E4G8T3"/>
<evidence type="ECO:0000256" key="10">
    <source>
        <dbReference type="ARBA" id="ARBA00023235"/>
    </source>
</evidence>
<reference evidence="17 18" key="1">
    <citation type="submission" date="2015-03" db="EMBL/GenBank/DDBJ databases">
        <authorList>
            <person name="Murphy D."/>
        </authorList>
    </citation>
    <scope>NUCLEOTIDE SEQUENCE [LARGE SCALE GENOMIC DNA]</scope>
    <source>
        <strain evidence="17 18">OL-4</strain>
    </source>
</reference>
<keyword evidence="10 13" id="KW-0413">Isomerase</keyword>
<dbReference type="Gene3D" id="3.40.50.300">
    <property type="entry name" value="P-loop containing nucleotide triphosphate hydrolases"/>
    <property type="match status" value="4"/>
</dbReference>
<keyword evidence="2 13" id="KW-0547">Nucleotide-binding</keyword>
<dbReference type="PANTHER" id="PTHR11070:SF48">
    <property type="entry name" value="ATP-DEPENDENT HELICASE_NUCLEASE SUBUNIT A"/>
    <property type="match status" value="1"/>
</dbReference>
<feature type="domain" description="UvrD-like helicase C-terminal" evidence="16">
    <location>
        <begin position="487"/>
        <end position="775"/>
    </location>
</feature>
<evidence type="ECO:0000256" key="1">
    <source>
        <dbReference type="ARBA" id="ARBA00022722"/>
    </source>
</evidence>
<comment type="similarity">
    <text evidence="13">Belongs to the helicase family. AddA subfamily.</text>
</comment>
<keyword evidence="1 13" id="KW-0540">Nuclease</keyword>
<evidence type="ECO:0000256" key="11">
    <source>
        <dbReference type="ARBA" id="ARBA00034617"/>
    </source>
</evidence>
<dbReference type="InterPro" id="IPR014017">
    <property type="entry name" value="DNA_helicase_UvrD-like_C"/>
</dbReference>
<evidence type="ECO:0000256" key="7">
    <source>
        <dbReference type="ARBA" id="ARBA00022840"/>
    </source>
</evidence>
<evidence type="ECO:0000256" key="8">
    <source>
        <dbReference type="ARBA" id="ARBA00023125"/>
    </source>
</evidence>
<keyword evidence="4 13" id="KW-0378">Hydrolase</keyword>
<evidence type="ECO:0000256" key="3">
    <source>
        <dbReference type="ARBA" id="ARBA00022763"/>
    </source>
</evidence>
<dbReference type="InterPro" id="IPR027417">
    <property type="entry name" value="P-loop_NTPase"/>
</dbReference>
<dbReference type="OrthoDB" id="9810135at2"/>
<dbReference type="GO" id="GO:0016887">
    <property type="term" value="F:ATP hydrolysis activity"/>
    <property type="evidence" value="ECO:0007669"/>
    <property type="project" value="RHEA"/>
</dbReference>
<comment type="subunit">
    <text evidence="13">Heterodimer of AddA and AddB/RexB.</text>
</comment>
<organism evidence="17 18">
    <name type="scientific">Syntrophomonas zehnderi OL-4</name>
    <dbReference type="NCBI Taxonomy" id="690567"/>
    <lineage>
        <taxon>Bacteria</taxon>
        <taxon>Bacillati</taxon>
        <taxon>Bacillota</taxon>
        <taxon>Clostridia</taxon>
        <taxon>Eubacteriales</taxon>
        <taxon>Syntrophomonadaceae</taxon>
        <taxon>Syntrophomonas</taxon>
    </lineage>
</organism>
<feature type="domain" description="UvrD-like helicase ATP-binding" evidence="15">
    <location>
        <begin position="2"/>
        <end position="460"/>
    </location>
</feature>
<dbReference type="GO" id="GO:0005829">
    <property type="term" value="C:cytosol"/>
    <property type="evidence" value="ECO:0007669"/>
    <property type="project" value="TreeGrafter"/>
</dbReference>
<evidence type="ECO:0000256" key="9">
    <source>
        <dbReference type="ARBA" id="ARBA00023204"/>
    </source>
</evidence>
<dbReference type="InterPro" id="IPR000212">
    <property type="entry name" value="DNA_helicase_UvrD/REP"/>
</dbReference>
<dbReference type="Pfam" id="PF00580">
    <property type="entry name" value="UvrD-helicase"/>
    <property type="match status" value="1"/>
</dbReference>
<evidence type="ECO:0000256" key="12">
    <source>
        <dbReference type="ARBA" id="ARBA00048988"/>
    </source>
</evidence>
<evidence type="ECO:0000256" key="14">
    <source>
        <dbReference type="PROSITE-ProRule" id="PRU00560"/>
    </source>
</evidence>
<comment type="cofactor">
    <cofactor evidence="13">
        <name>Mg(2+)</name>
        <dbReference type="ChEBI" id="CHEBI:18420"/>
    </cofactor>
</comment>
<dbReference type="EC" id="5.6.2.4" evidence="13"/>
<proteinExistence type="inferred from homology"/>
<comment type="function">
    <text evidence="13">The heterodimer acts as both an ATP-dependent DNA helicase and an ATP-dependent, dual-direction single-stranded exonuclease. Recognizes the chi site generating a DNA molecule suitable for the initiation of homologous recombination. The AddA nuclease domain is required for chi fragment generation; this subunit has the helicase and 3' -&gt; 5' nuclease activities.</text>
</comment>
<comment type="catalytic activity">
    <reaction evidence="12 13">
        <text>ATP + H2O = ADP + phosphate + H(+)</text>
        <dbReference type="Rhea" id="RHEA:13065"/>
        <dbReference type="ChEBI" id="CHEBI:15377"/>
        <dbReference type="ChEBI" id="CHEBI:15378"/>
        <dbReference type="ChEBI" id="CHEBI:30616"/>
        <dbReference type="ChEBI" id="CHEBI:43474"/>
        <dbReference type="ChEBI" id="CHEBI:456216"/>
        <dbReference type="EC" id="5.6.2.4"/>
    </reaction>
</comment>
<evidence type="ECO:0000313" key="18">
    <source>
        <dbReference type="Proteomes" id="UP000045545"/>
    </source>
</evidence>
<protein>
    <recommendedName>
        <fullName evidence="13">ATP-dependent helicase/nuclease subunit A</fullName>
        <ecNumber evidence="13">3.1.-.-</ecNumber>
        <ecNumber evidence="13">5.6.2.4</ecNumber>
    </recommendedName>
    <alternativeName>
        <fullName evidence="13">ATP-dependent helicase/nuclease AddA</fullName>
    </alternativeName>
    <alternativeName>
        <fullName evidence="13">DNA 3'-5' helicase AddA</fullName>
    </alternativeName>
</protein>
<dbReference type="STRING" id="690567.81"/>
<evidence type="ECO:0000313" key="17">
    <source>
        <dbReference type="EMBL" id="CFW97376.1"/>
    </source>
</evidence>
<evidence type="ECO:0000256" key="13">
    <source>
        <dbReference type="HAMAP-Rule" id="MF_01451"/>
    </source>
</evidence>
<keyword evidence="9 13" id="KW-0234">DNA repair</keyword>
<evidence type="ECO:0000256" key="4">
    <source>
        <dbReference type="ARBA" id="ARBA00022801"/>
    </source>
</evidence>
<accession>A0A0E4G8T3</accession>
<keyword evidence="6 13" id="KW-0269">Exonuclease</keyword>
<dbReference type="Pfam" id="PF13361">
    <property type="entry name" value="UvrD_C"/>
    <property type="match status" value="1"/>
</dbReference>
<dbReference type="InterPro" id="IPR038726">
    <property type="entry name" value="PDDEXK_AddAB-type"/>
</dbReference>
<dbReference type="PROSITE" id="PS51198">
    <property type="entry name" value="UVRD_HELICASE_ATP_BIND"/>
    <property type="match status" value="1"/>
</dbReference>
<dbReference type="Pfam" id="PF12705">
    <property type="entry name" value="PDDEXK_1"/>
    <property type="match status" value="1"/>
</dbReference>
<dbReference type="RefSeq" id="WP_046494616.1">
    <property type="nucleotide sequence ID" value="NZ_CGIH01000002.1"/>
</dbReference>
<dbReference type="FunFam" id="3.40.50.300:FF:001236">
    <property type="entry name" value="ATP-dependent helicase/nuclease subunit A"/>
    <property type="match status" value="1"/>
</dbReference>
<dbReference type="Proteomes" id="UP000045545">
    <property type="component" value="Unassembled WGS sequence"/>
</dbReference>
<dbReference type="GO" id="GO:0003690">
    <property type="term" value="F:double-stranded DNA binding"/>
    <property type="evidence" value="ECO:0007669"/>
    <property type="project" value="UniProtKB-UniRule"/>
</dbReference>
<dbReference type="SUPFAM" id="SSF52980">
    <property type="entry name" value="Restriction endonuclease-like"/>
    <property type="match status" value="1"/>
</dbReference>
<comment type="catalytic activity">
    <reaction evidence="11 13">
        <text>Couples ATP hydrolysis with the unwinding of duplex DNA by translocating in the 3'-5' direction.</text>
        <dbReference type="EC" id="5.6.2.4"/>
    </reaction>
</comment>
<keyword evidence="3 13" id="KW-0227">DNA damage</keyword>
<gene>
    <name evidence="13" type="primary">addA</name>
    <name evidence="17" type="ORF">81</name>
</gene>
<dbReference type="GO" id="GO:0033202">
    <property type="term" value="C:DNA helicase complex"/>
    <property type="evidence" value="ECO:0007669"/>
    <property type="project" value="TreeGrafter"/>
</dbReference>
<keyword evidence="7 13" id="KW-0067">ATP-binding</keyword>
<name>A0A0E4G8T3_9FIRM</name>
<dbReference type="SUPFAM" id="SSF52540">
    <property type="entry name" value="P-loop containing nucleoside triphosphate hydrolases"/>
    <property type="match status" value="1"/>
</dbReference>
<dbReference type="EC" id="3.1.-.-" evidence="13"/>
<evidence type="ECO:0000256" key="6">
    <source>
        <dbReference type="ARBA" id="ARBA00022839"/>
    </source>
</evidence>
<evidence type="ECO:0000256" key="5">
    <source>
        <dbReference type="ARBA" id="ARBA00022806"/>
    </source>
</evidence>
<keyword evidence="5 13" id="KW-0347">Helicase</keyword>
<keyword evidence="8 13" id="KW-0238">DNA-binding</keyword>
<dbReference type="PROSITE" id="PS51217">
    <property type="entry name" value="UVRD_HELICASE_CTER"/>
    <property type="match status" value="1"/>
</dbReference>
<dbReference type="GO" id="GO:0005524">
    <property type="term" value="F:ATP binding"/>
    <property type="evidence" value="ECO:0007669"/>
    <property type="project" value="UniProtKB-UniRule"/>
</dbReference>
<dbReference type="NCBIfam" id="TIGR02785">
    <property type="entry name" value="addA_Gpos"/>
    <property type="match status" value="1"/>
</dbReference>
<dbReference type="Gene3D" id="3.90.320.10">
    <property type="match status" value="1"/>
</dbReference>
<dbReference type="GO" id="GO:0043138">
    <property type="term" value="F:3'-5' DNA helicase activity"/>
    <property type="evidence" value="ECO:0007669"/>
    <property type="project" value="UniProtKB-UniRule"/>
</dbReference>
<dbReference type="EMBL" id="CGIH01000002">
    <property type="protein sequence ID" value="CFW97376.1"/>
    <property type="molecule type" value="Genomic_DNA"/>
</dbReference>
<dbReference type="GO" id="GO:0000724">
    <property type="term" value="P:double-strand break repair via homologous recombination"/>
    <property type="evidence" value="ECO:0007669"/>
    <property type="project" value="UniProtKB-UniRule"/>
</dbReference>
<sequence>MNRWTKEQSQAIQARNSNLLVAAAAGSGKTAVLVERIIQIIISDKVDIDRLLIVTFTNAAAGEMRDRISAAIAAQLNEQHNDDTSFLRRQMQLLNRASISTLHAFCTELVREHFHLLDIDPKFRIGDTAECELLRLEAVEEIMEEAYAEENEAFLGLAERFAVSKYDTPVENLILRTHDFIQSQPDSREWLIAQVEAFNLDGNKLEASNWFEYLNRDIRMQLAGARELFAQALLLINQDNGLDGYRAAIEADLLLTEDLENCRQKGFACLYDRLQTASHQRLGRAAKDCDPQLQNQVKALRDEGKKIIQSIQTSSLGRNLDDYASDLVELHPYMQALVDLVDRFGQRYQEKKADKGMLDFNDLEHFALHILSYPEVAEAYRSKYVYIFVDEYQDSNLVQEALLNYIKRDDNLFMVGDVKQSIYRFRLADPTLFIAKYENFGSEETDLNRRIDLGMNFRSRAEIIHGVNYIFGQIMSPELGEIEYDERACLNYGASMQESEDASIEVLLIEKDPDLLEFDEDADDINDIEVEASFAARRIKELLGQPIYDPRLAAVRPVDYRDIVILMRSTIDRSAVYLEILSRQGIPVYADVNRGYFEALEVEIFLNLLRLVDNKRQDIPLLSVMRSPLGRFNAEDLLAIRLNSQAPAFYEATAEYMATHDDELQSKLRQFMNQLDLWKDKSRYMPIEELIWEIMFKTGYYHYVGAMPGGLQRQANLRILFDRARQFQETSLKGLYNFIRFVDKLKSSSGDMDMARILGENDNVVRIMSIHKSKGLEFPIVILAGMGKQFNFSDTSAPVLFHKTLGIGPRYIDPTARISRDTLPRLAMKSRIKMENLSEEMRILYVACTRPVNKLIMLASLKDIPRQAVKWNQALEPFNLSKARNFMDWIGPVVMRHPDGEILRDLINLETDSYEINPDESCWRVEILSPALLNRQVEILKDHQINMLNRMQFFNRQETSAFKEVIDTRLAWHYPYQDAVKIPSKLSVSSVKKLQTGNLEADLYEPPAYINPPEFMNDTGDNMKKSGLTGAERGTAMHFVMQHLDLTKVSSRDEIEEQLQEMLQNELLDEEEINSIQIGKILRFFRSKLGQRLLNASQVFREVPFNLVYKAHELLPEIEDLKEELLIQGVIDLYFREGDDLVLVDYKTDYISAQNRAELIQEYSVQVQLYQTALEKILNQNVKESYLYLFHTEEIVKI</sequence>